<evidence type="ECO:0000313" key="2">
    <source>
        <dbReference type="Proteomes" id="UP000276215"/>
    </source>
</evidence>
<dbReference type="AlphaFoldDB" id="A0A3N4K3K2"/>
<keyword evidence="2" id="KW-1185">Reference proteome</keyword>
<organism evidence="1 2">
    <name type="scientific">Choiromyces venosus 120613-1</name>
    <dbReference type="NCBI Taxonomy" id="1336337"/>
    <lineage>
        <taxon>Eukaryota</taxon>
        <taxon>Fungi</taxon>
        <taxon>Dikarya</taxon>
        <taxon>Ascomycota</taxon>
        <taxon>Pezizomycotina</taxon>
        <taxon>Pezizomycetes</taxon>
        <taxon>Pezizales</taxon>
        <taxon>Tuberaceae</taxon>
        <taxon>Choiromyces</taxon>
    </lineage>
</organism>
<proteinExistence type="predicted"/>
<accession>A0A3N4K3K2</accession>
<dbReference type="Proteomes" id="UP000276215">
    <property type="component" value="Unassembled WGS sequence"/>
</dbReference>
<protein>
    <submittedName>
        <fullName evidence="1">Uncharacterized protein</fullName>
    </submittedName>
</protein>
<name>A0A3N4K3K2_9PEZI</name>
<reference evidence="1 2" key="1">
    <citation type="journal article" date="2018" name="Nat. Ecol. Evol.">
        <title>Pezizomycetes genomes reveal the molecular basis of ectomycorrhizal truffle lifestyle.</title>
        <authorList>
            <person name="Murat C."/>
            <person name="Payen T."/>
            <person name="Noel B."/>
            <person name="Kuo A."/>
            <person name="Morin E."/>
            <person name="Chen J."/>
            <person name="Kohler A."/>
            <person name="Krizsan K."/>
            <person name="Balestrini R."/>
            <person name="Da Silva C."/>
            <person name="Montanini B."/>
            <person name="Hainaut M."/>
            <person name="Levati E."/>
            <person name="Barry K.W."/>
            <person name="Belfiori B."/>
            <person name="Cichocki N."/>
            <person name="Clum A."/>
            <person name="Dockter R.B."/>
            <person name="Fauchery L."/>
            <person name="Guy J."/>
            <person name="Iotti M."/>
            <person name="Le Tacon F."/>
            <person name="Lindquist E.A."/>
            <person name="Lipzen A."/>
            <person name="Malagnac F."/>
            <person name="Mello A."/>
            <person name="Molinier V."/>
            <person name="Miyauchi S."/>
            <person name="Poulain J."/>
            <person name="Riccioni C."/>
            <person name="Rubini A."/>
            <person name="Sitrit Y."/>
            <person name="Splivallo R."/>
            <person name="Traeger S."/>
            <person name="Wang M."/>
            <person name="Zifcakova L."/>
            <person name="Wipf D."/>
            <person name="Zambonelli A."/>
            <person name="Paolocci F."/>
            <person name="Nowrousian M."/>
            <person name="Ottonello S."/>
            <person name="Baldrian P."/>
            <person name="Spatafora J.W."/>
            <person name="Henrissat B."/>
            <person name="Nagy L.G."/>
            <person name="Aury J.M."/>
            <person name="Wincker P."/>
            <person name="Grigoriev I.V."/>
            <person name="Bonfante P."/>
            <person name="Martin F.M."/>
        </authorList>
    </citation>
    <scope>NUCLEOTIDE SEQUENCE [LARGE SCALE GENOMIC DNA]</scope>
    <source>
        <strain evidence="1 2">120613-1</strain>
    </source>
</reference>
<sequence length="72" mass="8553">MRCQTAQFQIRLNISFFIYPNKNPQLSSIIFIAMSENYVEIEARIQLACRRLFENKRPNNKPNNSNIRFGLM</sequence>
<gene>
    <name evidence="1" type="ORF">L873DRAFT_950717</name>
</gene>
<dbReference type="EMBL" id="ML120354">
    <property type="protein sequence ID" value="RPB05156.1"/>
    <property type="molecule type" value="Genomic_DNA"/>
</dbReference>
<evidence type="ECO:0000313" key="1">
    <source>
        <dbReference type="EMBL" id="RPB05156.1"/>
    </source>
</evidence>